<accession>A0A9E8VGC8</accession>
<feature type="transmembrane region" description="Helical" evidence="1">
    <location>
        <begin position="54"/>
        <end position="75"/>
    </location>
</feature>
<feature type="transmembrane region" description="Helical" evidence="1">
    <location>
        <begin position="7"/>
        <end position="28"/>
    </location>
</feature>
<evidence type="ECO:0000313" key="3">
    <source>
        <dbReference type="Proteomes" id="UP001156932"/>
    </source>
</evidence>
<reference evidence="2 3" key="1">
    <citation type="submission" date="2022-10" db="EMBL/GenBank/DDBJ databases">
        <title>Evolutionary Diversification of Methanotrophic Ca. Methanophagales (ANME-1) and Their Expansive Virome.</title>
        <authorList>
            <person name="Laso-Perez R."/>
            <person name="Wu F."/>
            <person name="Cremiere A."/>
            <person name="Speth D.R."/>
            <person name="Magyar J.S."/>
            <person name="Krupovic M."/>
            <person name="Orphan V.J."/>
        </authorList>
    </citation>
    <scope>NUCLEOTIDE SEQUENCE [LARGE SCALE GENOMIC DNA]</scope>
</reference>
<proteinExistence type="predicted"/>
<dbReference type="Proteomes" id="UP001156932">
    <property type="component" value="Segment"/>
</dbReference>
<keyword evidence="1" id="KW-0472">Membrane</keyword>
<protein>
    <submittedName>
        <fullName evidence="2">Uncharacterized protein</fullName>
    </submittedName>
</protein>
<gene>
    <name evidence="2" type="ORF">NNKAGPMP_00012</name>
</gene>
<keyword evidence="1" id="KW-0812">Transmembrane</keyword>
<organism evidence="2 3">
    <name type="scientific">Methanophagales virus GBV303</name>
    <dbReference type="NCBI Taxonomy" id="2986514"/>
    <lineage>
        <taxon>Viruses</taxon>
        <taxon>Viruses incertae sedis</taxon>
        <taxon>Itzamnaviridae</taxon>
        <taxon>Demiitzamnavirus</taxon>
        <taxon>Demiitzamnavirus mexicoense</taxon>
    </lineage>
</organism>
<sequence>MSKGIGFVSAILILMFVIVGVFTLSIAWSEIPVEPQANTSLANTSTIIPTLTSFLPYLALVVILAMAIGVFLSLVRVR</sequence>
<keyword evidence="3" id="KW-1185">Reference proteome</keyword>
<name>A0A9E8VGC8_9VIRU</name>
<evidence type="ECO:0000256" key="1">
    <source>
        <dbReference type="SAM" id="Phobius"/>
    </source>
</evidence>
<dbReference type="EMBL" id="OP880254">
    <property type="protein sequence ID" value="WAE39648.1"/>
    <property type="molecule type" value="Genomic_DNA"/>
</dbReference>
<keyword evidence="1" id="KW-1133">Transmembrane helix</keyword>
<evidence type="ECO:0000313" key="2">
    <source>
        <dbReference type="EMBL" id="WAE39648.1"/>
    </source>
</evidence>